<evidence type="ECO:0000313" key="5">
    <source>
        <dbReference type="Proteomes" id="UP000239494"/>
    </source>
</evidence>
<comment type="similarity">
    <text evidence="1">Belongs to the short-chain dehydrogenases/reductases (SDR) family.</text>
</comment>
<feature type="domain" description="Ketoreductase" evidence="3">
    <location>
        <begin position="18"/>
        <end position="202"/>
    </location>
</feature>
<protein>
    <submittedName>
        <fullName evidence="4">3-oxoacyl-[acyl-carrier protein] reductase</fullName>
    </submittedName>
</protein>
<dbReference type="InterPro" id="IPR036291">
    <property type="entry name" value="NAD(P)-bd_dom_sf"/>
</dbReference>
<organism evidence="4 5">
    <name type="scientific">Umezawaea tangerina</name>
    <dbReference type="NCBI Taxonomy" id="84725"/>
    <lineage>
        <taxon>Bacteria</taxon>
        <taxon>Bacillati</taxon>
        <taxon>Actinomycetota</taxon>
        <taxon>Actinomycetes</taxon>
        <taxon>Pseudonocardiales</taxon>
        <taxon>Pseudonocardiaceae</taxon>
        <taxon>Umezawaea</taxon>
    </lineage>
</organism>
<evidence type="ECO:0000259" key="3">
    <source>
        <dbReference type="SMART" id="SM00822"/>
    </source>
</evidence>
<evidence type="ECO:0000256" key="2">
    <source>
        <dbReference type="ARBA" id="ARBA00023002"/>
    </source>
</evidence>
<dbReference type="SMART" id="SM00822">
    <property type="entry name" value="PKS_KR"/>
    <property type="match status" value="1"/>
</dbReference>
<dbReference type="RefSeq" id="WP_106192247.1">
    <property type="nucleotide sequence ID" value="NZ_PVTF01000011.1"/>
</dbReference>
<dbReference type="GO" id="GO:0016491">
    <property type="term" value="F:oxidoreductase activity"/>
    <property type="evidence" value="ECO:0007669"/>
    <property type="project" value="UniProtKB-KW"/>
</dbReference>
<dbReference type="AlphaFoldDB" id="A0A2T0STS6"/>
<dbReference type="FunFam" id="3.40.50.720:FF:000084">
    <property type="entry name" value="Short-chain dehydrogenase reductase"/>
    <property type="match status" value="1"/>
</dbReference>
<dbReference type="PROSITE" id="PS00061">
    <property type="entry name" value="ADH_SHORT"/>
    <property type="match status" value="1"/>
</dbReference>
<accession>A0A2T0STS6</accession>
<keyword evidence="2" id="KW-0560">Oxidoreductase</keyword>
<dbReference type="InterPro" id="IPR020904">
    <property type="entry name" value="Sc_DH/Rdtase_CS"/>
</dbReference>
<gene>
    <name evidence="4" type="ORF">CLV43_111184</name>
</gene>
<dbReference type="PANTHER" id="PTHR43639:SF1">
    <property type="entry name" value="SHORT-CHAIN DEHYDROGENASE_REDUCTASE FAMILY PROTEIN"/>
    <property type="match status" value="1"/>
</dbReference>
<comment type="caution">
    <text evidence="4">The sequence shown here is derived from an EMBL/GenBank/DDBJ whole genome shotgun (WGS) entry which is preliminary data.</text>
</comment>
<dbReference type="PANTHER" id="PTHR43639">
    <property type="entry name" value="OXIDOREDUCTASE, SHORT-CHAIN DEHYDROGENASE/REDUCTASE FAMILY (AFU_ORTHOLOGUE AFUA_5G02870)"/>
    <property type="match status" value="1"/>
</dbReference>
<evidence type="ECO:0000256" key="1">
    <source>
        <dbReference type="ARBA" id="ARBA00006484"/>
    </source>
</evidence>
<dbReference type="Pfam" id="PF13561">
    <property type="entry name" value="adh_short_C2"/>
    <property type="match status" value="1"/>
</dbReference>
<dbReference type="PRINTS" id="PR00081">
    <property type="entry name" value="GDHRDH"/>
</dbReference>
<keyword evidence="5" id="KW-1185">Reference proteome</keyword>
<dbReference type="Gene3D" id="3.40.50.720">
    <property type="entry name" value="NAD(P)-binding Rossmann-like Domain"/>
    <property type="match status" value="1"/>
</dbReference>
<dbReference type="SUPFAM" id="SSF51735">
    <property type="entry name" value="NAD(P)-binding Rossmann-fold domains"/>
    <property type="match status" value="1"/>
</dbReference>
<evidence type="ECO:0000313" key="4">
    <source>
        <dbReference type="EMBL" id="PRY36812.1"/>
    </source>
</evidence>
<name>A0A2T0STS6_9PSEU</name>
<dbReference type="PRINTS" id="PR00080">
    <property type="entry name" value="SDRFAMILY"/>
</dbReference>
<proteinExistence type="inferred from homology"/>
<dbReference type="InterPro" id="IPR057326">
    <property type="entry name" value="KR_dom"/>
</dbReference>
<reference evidence="4 5" key="1">
    <citation type="submission" date="2018-03" db="EMBL/GenBank/DDBJ databases">
        <title>Genomic Encyclopedia of Archaeal and Bacterial Type Strains, Phase II (KMG-II): from individual species to whole genera.</title>
        <authorList>
            <person name="Goeker M."/>
        </authorList>
    </citation>
    <scope>NUCLEOTIDE SEQUENCE [LARGE SCALE GENOMIC DNA]</scope>
    <source>
        <strain evidence="4 5">DSM 44720</strain>
    </source>
</reference>
<dbReference type="InterPro" id="IPR002347">
    <property type="entry name" value="SDR_fam"/>
</dbReference>
<sequence>MTTTIGNATSAEPHLDGRAALVTGGSRGIGAAVARRLARHGAGVAVTYSSSSEAADGVVADIVGRGGRAIAVQADNADAGQVRAAVARVVEEFGGLDVLVNNAGVAVFAATDRLGLDDFDRMVAVNVRGAFAAVQAALPHLRPGSRIITTGSVFADRNPFPEMAVYSMTKAALAGLSRGLARELAPRGITVNVVQPGAVDTDTNPADGAASGTMLPATPVGRYGTAEEIAGLVAYLASPEAGFVTGATINADGGFAT</sequence>
<dbReference type="OrthoDB" id="154414at2"/>
<dbReference type="EMBL" id="PVTF01000011">
    <property type="protein sequence ID" value="PRY36812.1"/>
    <property type="molecule type" value="Genomic_DNA"/>
</dbReference>
<dbReference type="Proteomes" id="UP000239494">
    <property type="component" value="Unassembled WGS sequence"/>
</dbReference>